<dbReference type="EMBL" id="JAAOAS010000280">
    <property type="protein sequence ID" value="KAF5581799.1"/>
    <property type="molecule type" value="Genomic_DNA"/>
</dbReference>
<dbReference type="PANTHER" id="PTHR38886:SF1">
    <property type="entry name" value="NACHT-NTPASE AND P-LOOP NTPASES N-TERMINAL DOMAIN-CONTAINING PROTEIN"/>
    <property type="match status" value="1"/>
</dbReference>
<feature type="repeat" description="TPR" evidence="3">
    <location>
        <begin position="399"/>
        <end position="432"/>
    </location>
</feature>
<feature type="repeat" description="TPR" evidence="3">
    <location>
        <begin position="365"/>
        <end position="398"/>
    </location>
</feature>
<dbReference type="PROSITE" id="PS50005">
    <property type="entry name" value="TPR"/>
    <property type="match status" value="2"/>
</dbReference>
<name>A0A8H5NXB9_9HYPO</name>
<dbReference type="Pfam" id="PF07719">
    <property type="entry name" value="TPR_2"/>
    <property type="match status" value="1"/>
</dbReference>
<dbReference type="SMART" id="SM00028">
    <property type="entry name" value="TPR"/>
    <property type="match status" value="2"/>
</dbReference>
<dbReference type="InterPro" id="IPR019734">
    <property type="entry name" value="TPR_rpt"/>
</dbReference>
<protein>
    <recommendedName>
        <fullName evidence="4">Ubiquitin-like domain-containing protein</fullName>
    </recommendedName>
</protein>
<evidence type="ECO:0000256" key="2">
    <source>
        <dbReference type="ARBA" id="ARBA00022803"/>
    </source>
</evidence>
<evidence type="ECO:0000313" key="5">
    <source>
        <dbReference type="EMBL" id="KAF5581799.1"/>
    </source>
</evidence>
<keyword evidence="1" id="KW-0677">Repeat</keyword>
<dbReference type="SUPFAM" id="SSF48452">
    <property type="entry name" value="TPR-like"/>
    <property type="match status" value="1"/>
</dbReference>
<dbReference type="PANTHER" id="PTHR38886">
    <property type="entry name" value="SESA DOMAIN-CONTAINING PROTEIN"/>
    <property type="match status" value="1"/>
</dbReference>
<evidence type="ECO:0000256" key="3">
    <source>
        <dbReference type="PROSITE-ProRule" id="PRU00339"/>
    </source>
</evidence>
<dbReference type="InterPro" id="IPR013105">
    <property type="entry name" value="TPR_2"/>
</dbReference>
<keyword evidence="2 3" id="KW-0802">TPR repeat</keyword>
<keyword evidence="6" id="KW-1185">Reference proteome</keyword>
<accession>A0A8H5NXB9</accession>
<sequence>MEDLDAPAQFQQLRAELDLLRGTLKLILSLEPECDAERDLLEQIRAIVIYCAQPLQSMADKMRSKETSLDHFKATASLRSIGTRLHWSMVGLDEVQELRKAFMSQMAGINVLMSVQQRASIRRLSLRSQLMGDAQSNAMAAHASNILSITSRTQIAIEDLAASLGMQTETQSKQANEMNQNLIAMEQSMHHLAIQTQRGTAVLQRIILAIEAIPLHLTLDIVRLDDVHGQSWALPLQACTTWKSFSDILQFVVYAKDRPGAKYITHNLFAVAQAKSGKEVNQGTWEAMIKPGFHLEQAVVLKVNWWAKRCLNANCPGKLVDHALEFETRKICADMAVTKLLYHKRFPSNNQFQEAKDLLERRIDSRDWYMLSRACMKIGDYERAYESLQTAISLEPRCPSFWITLGILYFNIGQNQDCLDALTKAVELNAHLWKPCMTAMMASIQTQLMLFINVLSVSHAYFMSAHD</sequence>
<evidence type="ECO:0000256" key="1">
    <source>
        <dbReference type="ARBA" id="ARBA00022737"/>
    </source>
</evidence>
<gene>
    <name evidence="5" type="ORF">FPCIR_9907</name>
</gene>
<evidence type="ECO:0000259" key="4">
    <source>
        <dbReference type="Pfam" id="PF22893"/>
    </source>
</evidence>
<feature type="domain" description="Ubiquitin-like" evidence="4">
    <location>
        <begin position="219"/>
        <end position="301"/>
    </location>
</feature>
<dbReference type="AlphaFoldDB" id="A0A8H5NXB9"/>
<reference evidence="5 6" key="1">
    <citation type="submission" date="2020-05" db="EMBL/GenBank/DDBJ databases">
        <title>Identification and distribution of gene clusters putatively required for synthesis of sphingolipid metabolism inhibitors in phylogenetically diverse species of the filamentous fungus Fusarium.</title>
        <authorList>
            <person name="Kim H.-S."/>
            <person name="Busman M."/>
            <person name="Brown D.W."/>
            <person name="Divon H."/>
            <person name="Uhlig S."/>
            <person name="Proctor R.H."/>
        </authorList>
    </citation>
    <scope>NUCLEOTIDE SEQUENCE [LARGE SCALE GENOMIC DNA]</scope>
    <source>
        <strain evidence="5 6">NRRL 36939</strain>
    </source>
</reference>
<proteinExistence type="predicted"/>
<evidence type="ECO:0000313" key="6">
    <source>
        <dbReference type="Proteomes" id="UP000546213"/>
    </source>
</evidence>
<dbReference type="Pfam" id="PF22893">
    <property type="entry name" value="ULD_2"/>
    <property type="match status" value="1"/>
</dbReference>
<dbReference type="OrthoDB" id="3045089at2759"/>
<dbReference type="Gene3D" id="1.25.40.10">
    <property type="entry name" value="Tetratricopeptide repeat domain"/>
    <property type="match status" value="1"/>
</dbReference>
<dbReference type="InterPro" id="IPR054464">
    <property type="entry name" value="ULD_fung"/>
</dbReference>
<organism evidence="5 6">
    <name type="scientific">Fusarium pseudocircinatum</name>
    <dbReference type="NCBI Taxonomy" id="56676"/>
    <lineage>
        <taxon>Eukaryota</taxon>
        <taxon>Fungi</taxon>
        <taxon>Dikarya</taxon>
        <taxon>Ascomycota</taxon>
        <taxon>Pezizomycotina</taxon>
        <taxon>Sordariomycetes</taxon>
        <taxon>Hypocreomycetidae</taxon>
        <taxon>Hypocreales</taxon>
        <taxon>Nectriaceae</taxon>
        <taxon>Fusarium</taxon>
        <taxon>Fusarium fujikuroi species complex</taxon>
    </lineage>
</organism>
<dbReference type="InterPro" id="IPR011990">
    <property type="entry name" value="TPR-like_helical_dom_sf"/>
</dbReference>
<dbReference type="Proteomes" id="UP000546213">
    <property type="component" value="Unassembled WGS sequence"/>
</dbReference>
<comment type="caution">
    <text evidence="5">The sequence shown here is derived from an EMBL/GenBank/DDBJ whole genome shotgun (WGS) entry which is preliminary data.</text>
</comment>